<sequence length="232" mass="24935">MSRPSPLSPLHRFNEQHPWSHNDHYGPWVEGRVTEAGAREVLDVGCGTGNLVALLRAGGGVGAVTGLEPDPATARAAAERFAGDAAVTIVHGDFAGRDRRRRWDAITLVAVLHHLPLAPTLRDLRTSLTPGGRLVIVGCYREAGPADHIATLPAALANPVIGLLKHPSRAAAPPRHMTAPTTAPRETLREIRTAAARELPGARVRRRLFWRYSLVYDAPSVCDAPSLYDASS</sequence>
<dbReference type="InterPro" id="IPR029063">
    <property type="entry name" value="SAM-dependent_MTases_sf"/>
</dbReference>
<evidence type="ECO:0000259" key="1">
    <source>
        <dbReference type="Pfam" id="PF08242"/>
    </source>
</evidence>
<dbReference type="GO" id="GO:0017000">
    <property type="term" value="P:antibiotic biosynthetic process"/>
    <property type="evidence" value="ECO:0007669"/>
    <property type="project" value="UniProtKB-ARBA"/>
</dbReference>
<dbReference type="RefSeq" id="WP_058847598.1">
    <property type="nucleotide sequence ID" value="NZ_LOCL01000031.1"/>
</dbReference>
<dbReference type="EMBL" id="LOCL01000031">
    <property type="protein sequence ID" value="KUF18226.1"/>
    <property type="molecule type" value="Genomic_DNA"/>
</dbReference>
<gene>
    <name evidence="2" type="ORF">AT728_24950</name>
</gene>
<dbReference type="SUPFAM" id="SSF53335">
    <property type="entry name" value="S-adenosyl-L-methionine-dependent methyltransferases"/>
    <property type="match status" value="1"/>
</dbReference>
<dbReference type="Pfam" id="PF08242">
    <property type="entry name" value="Methyltransf_12"/>
    <property type="match status" value="1"/>
</dbReference>
<dbReference type="OrthoDB" id="6064711at2"/>
<dbReference type="Gene3D" id="3.40.50.150">
    <property type="entry name" value="Vaccinia Virus protein VP39"/>
    <property type="match status" value="1"/>
</dbReference>
<comment type="caution">
    <text evidence="2">The sequence shown here is derived from an EMBL/GenBank/DDBJ whole genome shotgun (WGS) entry which is preliminary data.</text>
</comment>
<dbReference type="InterPro" id="IPR013217">
    <property type="entry name" value="Methyltransf_12"/>
</dbReference>
<dbReference type="GO" id="GO:0032259">
    <property type="term" value="P:methylation"/>
    <property type="evidence" value="ECO:0007669"/>
    <property type="project" value="UniProtKB-KW"/>
</dbReference>
<dbReference type="STRING" id="1765722.AT728_24950"/>
<keyword evidence="2" id="KW-0489">Methyltransferase</keyword>
<dbReference type="PANTHER" id="PTHR43861">
    <property type="entry name" value="TRANS-ACONITATE 2-METHYLTRANSFERASE-RELATED"/>
    <property type="match status" value="1"/>
</dbReference>
<accession>A0A0W7X685</accession>
<feature type="domain" description="Methyltransferase type 12" evidence="1">
    <location>
        <begin position="42"/>
        <end position="134"/>
    </location>
</feature>
<keyword evidence="2" id="KW-0808">Transferase</keyword>
<name>A0A0W7X685_9ACTN</name>
<protein>
    <submittedName>
        <fullName evidence="2">Methyltransferase type 12</fullName>
    </submittedName>
</protein>
<dbReference type="AlphaFoldDB" id="A0A0W7X685"/>
<evidence type="ECO:0000313" key="3">
    <source>
        <dbReference type="Proteomes" id="UP000054804"/>
    </source>
</evidence>
<evidence type="ECO:0000313" key="2">
    <source>
        <dbReference type="EMBL" id="KUF18226.1"/>
    </source>
</evidence>
<dbReference type="CDD" id="cd02440">
    <property type="entry name" value="AdoMet_MTases"/>
    <property type="match status" value="1"/>
</dbReference>
<proteinExistence type="predicted"/>
<reference evidence="2 3" key="1">
    <citation type="submission" date="2015-12" db="EMBL/GenBank/DDBJ databases">
        <title>Draft genome sequence of Streptomyces silvensis ATCC 53525, a producer of novel hormone antagonists.</title>
        <authorList>
            <person name="Johnston C.W."/>
            <person name="Li Y."/>
            <person name="Magarvey N.A."/>
        </authorList>
    </citation>
    <scope>NUCLEOTIDE SEQUENCE [LARGE SCALE GENOMIC DNA]</scope>
    <source>
        <strain evidence="2 3">ATCC 53525</strain>
    </source>
</reference>
<dbReference type="GO" id="GO:0008168">
    <property type="term" value="F:methyltransferase activity"/>
    <property type="evidence" value="ECO:0007669"/>
    <property type="project" value="UniProtKB-KW"/>
</dbReference>
<dbReference type="Proteomes" id="UP000054804">
    <property type="component" value="Unassembled WGS sequence"/>
</dbReference>
<organism evidence="2 3">
    <name type="scientific">Streptomyces silvensis</name>
    <dbReference type="NCBI Taxonomy" id="1765722"/>
    <lineage>
        <taxon>Bacteria</taxon>
        <taxon>Bacillati</taxon>
        <taxon>Actinomycetota</taxon>
        <taxon>Actinomycetes</taxon>
        <taxon>Kitasatosporales</taxon>
        <taxon>Streptomycetaceae</taxon>
        <taxon>Streptomyces</taxon>
    </lineage>
</organism>
<keyword evidence="3" id="KW-1185">Reference proteome</keyword>